<dbReference type="PROSITE" id="PS00113">
    <property type="entry name" value="ADENYLATE_KINASE"/>
    <property type="match status" value="1"/>
</dbReference>
<evidence type="ECO:0000313" key="8">
    <source>
        <dbReference type="Proteomes" id="UP000030763"/>
    </source>
</evidence>
<keyword evidence="5" id="KW-1133">Transmembrane helix</keyword>
<organism evidence="7 8">
    <name type="scientific">Eimeria maxima</name>
    <name type="common">Coccidian parasite</name>
    <dbReference type="NCBI Taxonomy" id="5804"/>
    <lineage>
        <taxon>Eukaryota</taxon>
        <taxon>Sar</taxon>
        <taxon>Alveolata</taxon>
        <taxon>Apicomplexa</taxon>
        <taxon>Conoidasida</taxon>
        <taxon>Coccidia</taxon>
        <taxon>Eucoccidiorida</taxon>
        <taxon>Eimeriorina</taxon>
        <taxon>Eimeriidae</taxon>
        <taxon>Eimeria</taxon>
    </lineage>
</organism>
<evidence type="ECO:0000256" key="4">
    <source>
        <dbReference type="SAM" id="MobiDB-lite"/>
    </source>
</evidence>
<feature type="transmembrane region" description="Helical" evidence="5">
    <location>
        <begin position="125"/>
        <end position="142"/>
    </location>
</feature>
<dbReference type="InterPro" id="IPR007862">
    <property type="entry name" value="Adenylate_kinase_lid-dom"/>
</dbReference>
<evidence type="ECO:0000259" key="6">
    <source>
        <dbReference type="Pfam" id="PF05191"/>
    </source>
</evidence>
<proteinExistence type="inferred from homology"/>
<dbReference type="GO" id="GO:0005524">
    <property type="term" value="F:ATP binding"/>
    <property type="evidence" value="ECO:0007669"/>
    <property type="project" value="InterPro"/>
</dbReference>
<feature type="compositionally biased region" description="Polar residues" evidence="4">
    <location>
        <begin position="69"/>
        <end position="86"/>
    </location>
</feature>
<dbReference type="HAMAP" id="MF_00235">
    <property type="entry name" value="Adenylate_kinase_Adk"/>
    <property type="match status" value="1"/>
</dbReference>
<keyword evidence="1" id="KW-0808">Transferase</keyword>
<dbReference type="RefSeq" id="XP_013334835.1">
    <property type="nucleotide sequence ID" value="XM_013479381.1"/>
</dbReference>
<keyword evidence="5" id="KW-0472">Membrane</keyword>
<dbReference type="AlphaFoldDB" id="U6M6W3"/>
<dbReference type="SUPFAM" id="SSF52540">
    <property type="entry name" value="P-loop containing nucleoside triphosphate hydrolases"/>
    <property type="match status" value="1"/>
</dbReference>
<accession>U6M6W3</accession>
<keyword evidence="3 7" id="KW-0418">Kinase</keyword>
<evidence type="ECO:0000256" key="2">
    <source>
        <dbReference type="ARBA" id="ARBA00022741"/>
    </source>
</evidence>
<dbReference type="FunFam" id="3.40.50.300:FF:000106">
    <property type="entry name" value="Adenylate kinase mitochondrial"/>
    <property type="match status" value="1"/>
</dbReference>
<dbReference type="InterPro" id="IPR006259">
    <property type="entry name" value="Adenyl_kin_sub"/>
</dbReference>
<dbReference type="Pfam" id="PF00406">
    <property type="entry name" value="ADK"/>
    <property type="match status" value="1"/>
</dbReference>
<keyword evidence="5" id="KW-0812">Transmembrane</keyword>
<feature type="transmembrane region" description="Helical" evidence="5">
    <location>
        <begin position="162"/>
        <end position="187"/>
    </location>
</feature>
<reference evidence="7" key="2">
    <citation type="submission" date="2013-10" db="EMBL/GenBank/DDBJ databases">
        <authorList>
            <person name="Aslett M."/>
        </authorList>
    </citation>
    <scope>NUCLEOTIDE SEQUENCE [LARGE SCALE GENOMIC DNA]</scope>
    <source>
        <strain evidence="7">Weybridge</strain>
    </source>
</reference>
<dbReference type="VEuPathDB" id="ToxoDB:EMWEY_00002320"/>
<dbReference type="GO" id="GO:0004017">
    <property type="term" value="F:AMP kinase activity"/>
    <property type="evidence" value="ECO:0007669"/>
    <property type="project" value="InterPro"/>
</dbReference>
<dbReference type="GeneID" id="25334218"/>
<dbReference type="Gene3D" id="6.10.250.2370">
    <property type="match status" value="1"/>
</dbReference>
<dbReference type="Pfam" id="PF05191">
    <property type="entry name" value="ADK_lid"/>
    <property type="match status" value="1"/>
</dbReference>
<dbReference type="NCBIfam" id="NF001381">
    <property type="entry name" value="PRK00279.1-3"/>
    <property type="match status" value="1"/>
</dbReference>
<name>U6M6W3_EIMMA</name>
<keyword evidence="8" id="KW-1185">Reference proteome</keyword>
<evidence type="ECO:0000256" key="5">
    <source>
        <dbReference type="SAM" id="Phobius"/>
    </source>
</evidence>
<evidence type="ECO:0000256" key="3">
    <source>
        <dbReference type="ARBA" id="ARBA00022777"/>
    </source>
</evidence>
<dbReference type="InterPro" id="IPR033690">
    <property type="entry name" value="Adenylat_kinase_CS"/>
</dbReference>
<feature type="domain" description="Adenylate kinase active site lid" evidence="6">
    <location>
        <begin position="526"/>
        <end position="561"/>
    </location>
</feature>
<dbReference type="Proteomes" id="UP000030763">
    <property type="component" value="Unassembled WGS sequence"/>
</dbReference>
<dbReference type="InterPro" id="IPR000850">
    <property type="entry name" value="Adenylat/UMP-CMP_kin"/>
</dbReference>
<dbReference type="OrthoDB" id="439792at2759"/>
<feature type="region of interest" description="Disordered" evidence="4">
    <location>
        <begin position="67"/>
        <end position="118"/>
    </location>
</feature>
<protein>
    <submittedName>
        <fullName evidence="7">Adenylate kinase, putative</fullName>
    </submittedName>
</protein>
<feature type="compositionally biased region" description="Low complexity" evidence="4">
    <location>
        <begin position="19"/>
        <end position="36"/>
    </location>
</feature>
<sequence>METEEVAATAGKSQHDGPQQQKQQLPQEQQEYQEQQAAFLRHRAAARQERLLARQAQRMRIVQGMETAASASSIRNCTDPRNNQEGCQDVGPSDPARLPSPGADLQASSSSSNNKSNASRLKQRVDLFAVCLGIGAGVNTMLREEVSPHRLFEALGFPYGPASWNVLCWICGMLLYLPLPLVLVVSLTEQLSRNCNSSINGSIKGFLCAAANRISPAPQAGSSDGPRPRKLQLIFAAAARTAVAAQPHFTRLSLFLVAFCCTTTLTAAAAAGAVAAAAHVVGTENAMAACALWPPIVDGSSWRQTALDVWVTGMLCKYYIFTLMYLFSRTYPPPVSSREGDGVALAAGNTQSRLFSISLIPFRLLVSKMASTGISLDKIPTTDLLEELKRRYSCLSKPEGRYIFLGAPGSGKGTQSANLQKSHCYCHISTGDMLRDAVAAGTELGQKAQGIMATGQLVPDDLVLQLLSERMRSPECSRGFILDGYPRNLEQAKALDKLLDSQKQKLDGVVFFDTPEETLVERVCGRRIHPSSGRVYHTVFRPPKVAGKDDITGEDLIQRKDDNEETLRSRLQVFNQQTLPLVQRYEKLGLLHRIDGSLPAAAVSDQLYAFVQKRPHSGKA</sequence>
<feature type="region of interest" description="Disordered" evidence="4">
    <location>
        <begin position="1"/>
        <end position="41"/>
    </location>
</feature>
<dbReference type="CDD" id="cd01428">
    <property type="entry name" value="ADK"/>
    <property type="match status" value="1"/>
</dbReference>
<dbReference type="Gene3D" id="3.40.50.300">
    <property type="entry name" value="P-loop containing nucleotide triphosphate hydrolases"/>
    <property type="match status" value="1"/>
</dbReference>
<dbReference type="PRINTS" id="PR00094">
    <property type="entry name" value="ADENYLTKNASE"/>
</dbReference>
<feature type="transmembrane region" description="Helical" evidence="5">
    <location>
        <begin position="254"/>
        <end position="278"/>
    </location>
</feature>
<dbReference type="EMBL" id="HG719518">
    <property type="protein sequence ID" value="CDJ58189.1"/>
    <property type="molecule type" value="Genomic_DNA"/>
</dbReference>
<dbReference type="NCBIfam" id="NF011100">
    <property type="entry name" value="PRK14527.1"/>
    <property type="match status" value="1"/>
</dbReference>
<evidence type="ECO:0000256" key="1">
    <source>
        <dbReference type="ARBA" id="ARBA00022679"/>
    </source>
</evidence>
<dbReference type="PANTHER" id="PTHR23359">
    <property type="entry name" value="NUCLEOTIDE KINASE"/>
    <property type="match status" value="1"/>
</dbReference>
<dbReference type="NCBIfam" id="TIGR01351">
    <property type="entry name" value="adk"/>
    <property type="match status" value="1"/>
</dbReference>
<reference evidence="7" key="1">
    <citation type="submission" date="2013-10" db="EMBL/GenBank/DDBJ databases">
        <title>Genomic analysis of the causative agents of coccidiosis in chickens.</title>
        <authorList>
            <person name="Reid A.J."/>
            <person name="Blake D."/>
            <person name="Billington K."/>
            <person name="Browne H."/>
            <person name="Dunn M."/>
            <person name="Hung S."/>
            <person name="Kawahara F."/>
            <person name="Miranda-Saavedra D."/>
            <person name="Mourier T."/>
            <person name="Nagra H."/>
            <person name="Otto T.D."/>
            <person name="Rawlings N."/>
            <person name="Sanchez A."/>
            <person name="Sanders M."/>
            <person name="Subramaniam C."/>
            <person name="Tay Y."/>
            <person name="Dear P."/>
            <person name="Doerig C."/>
            <person name="Gruber A."/>
            <person name="Parkinson J."/>
            <person name="Shirley M."/>
            <person name="Wan K.L."/>
            <person name="Berriman M."/>
            <person name="Tomley F."/>
            <person name="Pain A."/>
        </authorList>
    </citation>
    <scope>NUCLEOTIDE SEQUENCE [LARGE SCALE GENOMIC DNA]</scope>
    <source>
        <strain evidence="7">Weybridge</strain>
    </source>
</reference>
<dbReference type="InterPro" id="IPR027417">
    <property type="entry name" value="P-loop_NTPase"/>
</dbReference>
<keyword evidence="2" id="KW-0547">Nucleotide-binding</keyword>
<gene>
    <name evidence="7" type="ORF">EMWEY_00002320</name>
</gene>
<evidence type="ECO:0000313" key="7">
    <source>
        <dbReference type="EMBL" id="CDJ58189.1"/>
    </source>
</evidence>
<feature type="compositionally biased region" description="Low complexity" evidence="4">
    <location>
        <begin position="107"/>
        <end position="118"/>
    </location>
</feature>